<dbReference type="Gene3D" id="3.55.50.30">
    <property type="match status" value="1"/>
</dbReference>
<evidence type="ECO:0000256" key="4">
    <source>
        <dbReference type="ARBA" id="ARBA00022496"/>
    </source>
</evidence>
<evidence type="ECO:0000256" key="7">
    <source>
        <dbReference type="ARBA" id="ARBA00023077"/>
    </source>
</evidence>
<dbReference type="InterPro" id="IPR011662">
    <property type="entry name" value="Secretin/TonB_short_N"/>
</dbReference>
<proteinExistence type="inferred from homology"/>
<dbReference type="PANTHER" id="PTHR47234:SF3">
    <property type="entry name" value="SECRETIN_TONB SHORT N-TERMINAL DOMAIN-CONTAINING PROTEIN"/>
    <property type="match status" value="1"/>
</dbReference>
<feature type="chain" id="PRO_5046867259" evidence="12">
    <location>
        <begin position="28"/>
        <end position="851"/>
    </location>
</feature>
<evidence type="ECO:0000259" key="13">
    <source>
        <dbReference type="SMART" id="SM00965"/>
    </source>
</evidence>
<evidence type="ECO:0000256" key="8">
    <source>
        <dbReference type="ARBA" id="ARBA00023136"/>
    </source>
</evidence>
<keyword evidence="8 10" id="KW-0472">Membrane</keyword>
<gene>
    <name evidence="14" type="ORF">WG901_08125</name>
</gene>
<evidence type="ECO:0000256" key="5">
    <source>
        <dbReference type="ARBA" id="ARBA00022692"/>
    </source>
</evidence>
<keyword evidence="7 11" id="KW-0798">TonB box</keyword>
<evidence type="ECO:0000256" key="12">
    <source>
        <dbReference type="SAM" id="SignalP"/>
    </source>
</evidence>
<feature type="domain" description="Secretin/TonB short N-terminal" evidence="13">
    <location>
        <begin position="54"/>
        <end position="104"/>
    </location>
</feature>
<evidence type="ECO:0000313" key="15">
    <source>
        <dbReference type="Proteomes" id="UP001361239"/>
    </source>
</evidence>
<keyword evidence="4" id="KW-0410">Iron transport</keyword>
<organism evidence="14 15">
    <name type="scientific">Novosphingobium anseongense</name>
    <dbReference type="NCBI Taxonomy" id="3133436"/>
    <lineage>
        <taxon>Bacteria</taxon>
        <taxon>Pseudomonadati</taxon>
        <taxon>Pseudomonadota</taxon>
        <taxon>Alphaproteobacteria</taxon>
        <taxon>Sphingomonadales</taxon>
        <taxon>Sphingomonadaceae</taxon>
        <taxon>Novosphingobium</taxon>
    </lineage>
</organism>
<dbReference type="EMBL" id="JBBHJZ010000001">
    <property type="protein sequence ID" value="MEJ5976597.1"/>
    <property type="molecule type" value="Genomic_DNA"/>
</dbReference>
<keyword evidence="4" id="KW-0406">Ion transport</keyword>
<dbReference type="Gene3D" id="2.40.170.20">
    <property type="entry name" value="TonB-dependent receptor, beta-barrel domain"/>
    <property type="match status" value="1"/>
</dbReference>
<feature type="signal peptide" evidence="12">
    <location>
        <begin position="1"/>
        <end position="27"/>
    </location>
</feature>
<evidence type="ECO:0000313" key="14">
    <source>
        <dbReference type="EMBL" id="MEJ5976597.1"/>
    </source>
</evidence>
<dbReference type="InterPro" id="IPR036942">
    <property type="entry name" value="Beta-barrel_TonB_sf"/>
</dbReference>
<dbReference type="Proteomes" id="UP001361239">
    <property type="component" value="Unassembled WGS sequence"/>
</dbReference>
<dbReference type="PROSITE" id="PS52016">
    <property type="entry name" value="TONB_DEPENDENT_REC_3"/>
    <property type="match status" value="1"/>
</dbReference>
<dbReference type="RefSeq" id="WP_339586503.1">
    <property type="nucleotide sequence ID" value="NZ_JBBHJZ010000001.1"/>
</dbReference>
<reference evidence="14 15" key="1">
    <citation type="submission" date="2024-03" db="EMBL/GenBank/DDBJ databases">
        <authorList>
            <person name="Jo J.-H."/>
        </authorList>
    </citation>
    <scope>NUCLEOTIDE SEQUENCE [LARGE SCALE GENOMIC DNA]</scope>
    <source>
        <strain evidence="14 15">PS1R-30</strain>
    </source>
</reference>
<evidence type="ECO:0000256" key="11">
    <source>
        <dbReference type="RuleBase" id="RU003357"/>
    </source>
</evidence>
<comment type="subcellular location">
    <subcellularLocation>
        <location evidence="1 10">Cell outer membrane</location>
        <topology evidence="1 10">Multi-pass membrane protein</topology>
    </subcellularLocation>
</comment>
<protein>
    <submittedName>
        <fullName evidence="14">TonB-dependent receptor</fullName>
    </submittedName>
</protein>
<comment type="caution">
    <text evidence="14">The sequence shown here is derived from an EMBL/GenBank/DDBJ whole genome shotgun (WGS) entry which is preliminary data.</text>
</comment>
<name>A0ABU8RV08_9SPHN</name>
<comment type="similarity">
    <text evidence="10 11">Belongs to the TonB-dependent receptor family.</text>
</comment>
<evidence type="ECO:0000256" key="3">
    <source>
        <dbReference type="ARBA" id="ARBA00022452"/>
    </source>
</evidence>
<dbReference type="Gene3D" id="2.170.130.10">
    <property type="entry name" value="TonB-dependent receptor, plug domain"/>
    <property type="match status" value="1"/>
</dbReference>
<dbReference type="InterPro" id="IPR000531">
    <property type="entry name" value="Beta-barrel_TonB"/>
</dbReference>
<keyword evidence="3 10" id="KW-1134">Transmembrane beta strand</keyword>
<keyword evidence="15" id="KW-1185">Reference proteome</keyword>
<dbReference type="CDD" id="cd01347">
    <property type="entry name" value="ligand_gated_channel"/>
    <property type="match status" value="1"/>
</dbReference>
<dbReference type="InterPro" id="IPR039426">
    <property type="entry name" value="TonB-dep_rcpt-like"/>
</dbReference>
<evidence type="ECO:0000256" key="10">
    <source>
        <dbReference type="PROSITE-ProRule" id="PRU01360"/>
    </source>
</evidence>
<evidence type="ECO:0000256" key="2">
    <source>
        <dbReference type="ARBA" id="ARBA00022448"/>
    </source>
</evidence>
<sequence>MSRYSPRTRAHILLSAAALLAASPACAEAPVQAYDIPSQPLSVALSAAAQRAGVSIIAPSELVEGRRAPAISGRYEPIDAIRRLLEGSGLVVERAGDNYVIKRAVRGDNGDGSYGTYADGEIVVTGTRIRGAPVASTLVRLNAEAARNTGQASVADILRAVPQNFGGGQNPGIGNNVPEANGSNIGGSSSINLRGLGSDATLTLLNGRRLPYSAAFQSVDISAIPLDAVDRIEIVADGASALYGSDAVAGVANIVLKRDFDGIRTSARLGASTDGGNFQQQYDLVGGKTWKDGGLLVAYEFARNTRILSRQRDYGAVVPGVTFFPLIKRHSVMVTGYQDLAPGVTLALDALYGRRSTQTEFPLNPAGDLAVSRAEANTSSRSFVLAPSLKAELGGGWRLLASAMYGKDRAVFGTDQVLGATFIDGGNACYCNTGYAGEIGGDGPLFALPGGDAQLAIGAGWRKNVLRRSAPLTPNRNVLGKQDSRYAYGEINLPFVSPDMGVGGIARLNLSAALRHERYPGIDNVTTPKIGLIYAPVEGFSLKGSWGKSFRAPTLLQLNSVTGGLVSPPANFGGTGFAPGATVLFLNGGNSQLKPERAESWSVTAALEPARGLRIEAGVFRTTYKDRIVTPILRSVQALSNPDFADLVLRAPSPAQVAAALASVDVLTNTVGGVNPANIAAIVNNAYANAAAQAIEGVDLLASYAGELAGGALSLSANASLLDSEQQRGPGQAVTNLAGTIFNPPNFRGRLTASWAKGPVNLAAAVNHIDGVRDTRFVPERGVRGMTTFDFAIRLQPGGGARGFDLLLAVENAFNAKPDPIRTTLFYDYPYDSTNYAATGRFVSLTLAKTW</sequence>
<evidence type="ECO:0000256" key="9">
    <source>
        <dbReference type="ARBA" id="ARBA00023237"/>
    </source>
</evidence>
<keyword evidence="5 10" id="KW-0812">Transmembrane</keyword>
<dbReference type="Pfam" id="PF07715">
    <property type="entry name" value="Plug"/>
    <property type="match status" value="1"/>
</dbReference>
<dbReference type="SMART" id="SM00965">
    <property type="entry name" value="STN"/>
    <property type="match status" value="1"/>
</dbReference>
<keyword evidence="9 10" id="KW-0998">Cell outer membrane</keyword>
<evidence type="ECO:0000256" key="6">
    <source>
        <dbReference type="ARBA" id="ARBA00023004"/>
    </source>
</evidence>
<keyword evidence="12" id="KW-0732">Signal</keyword>
<dbReference type="Pfam" id="PF00593">
    <property type="entry name" value="TonB_dep_Rec_b-barrel"/>
    <property type="match status" value="1"/>
</dbReference>
<dbReference type="Pfam" id="PF07660">
    <property type="entry name" value="STN"/>
    <property type="match status" value="1"/>
</dbReference>
<keyword evidence="6" id="KW-0408">Iron</keyword>
<dbReference type="InterPro" id="IPR037066">
    <property type="entry name" value="Plug_dom_sf"/>
</dbReference>
<keyword evidence="14" id="KW-0675">Receptor</keyword>
<dbReference type="SUPFAM" id="SSF56935">
    <property type="entry name" value="Porins"/>
    <property type="match status" value="1"/>
</dbReference>
<dbReference type="InterPro" id="IPR012910">
    <property type="entry name" value="Plug_dom"/>
</dbReference>
<accession>A0ABU8RV08</accession>
<evidence type="ECO:0000256" key="1">
    <source>
        <dbReference type="ARBA" id="ARBA00004571"/>
    </source>
</evidence>
<keyword evidence="2 10" id="KW-0813">Transport</keyword>
<dbReference type="PANTHER" id="PTHR47234">
    <property type="match status" value="1"/>
</dbReference>